<dbReference type="SUPFAM" id="SSF53067">
    <property type="entry name" value="Actin-like ATPase domain"/>
    <property type="match status" value="1"/>
</dbReference>
<dbReference type="SUPFAM" id="SSF46785">
    <property type="entry name" value="Winged helix' DNA-binding domain"/>
    <property type="match status" value="1"/>
</dbReference>
<dbReference type="Pfam" id="PF00480">
    <property type="entry name" value="ROK"/>
    <property type="match status" value="1"/>
</dbReference>
<dbReference type="Gene3D" id="1.10.10.10">
    <property type="entry name" value="Winged helix-like DNA-binding domain superfamily/Winged helix DNA-binding domain"/>
    <property type="match status" value="1"/>
</dbReference>
<keyword evidence="3" id="KW-1185">Reference proteome</keyword>
<reference evidence="2 3" key="1">
    <citation type="submission" date="2019-03" db="EMBL/GenBank/DDBJ databases">
        <title>Genomic Encyclopedia of Type Strains, Phase IV (KMG-IV): sequencing the most valuable type-strain genomes for metagenomic binning, comparative biology and taxonomic classification.</title>
        <authorList>
            <person name="Goeker M."/>
        </authorList>
    </citation>
    <scope>NUCLEOTIDE SEQUENCE [LARGE SCALE GENOMIC DNA]</scope>
    <source>
        <strain evidence="2 3">DSM 100055</strain>
    </source>
</reference>
<dbReference type="Gene3D" id="3.30.420.40">
    <property type="match status" value="2"/>
</dbReference>
<gene>
    <name evidence="2" type="ORF">EV215_1254</name>
</gene>
<evidence type="ECO:0000313" key="3">
    <source>
        <dbReference type="Proteomes" id="UP000294678"/>
    </source>
</evidence>
<comment type="caution">
    <text evidence="2">The sequence shown here is derived from an EMBL/GenBank/DDBJ whole genome shotgun (WGS) entry which is preliminary data.</text>
</comment>
<dbReference type="Proteomes" id="UP000294678">
    <property type="component" value="Unassembled WGS sequence"/>
</dbReference>
<dbReference type="PROSITE" id="PS01125">
    <property type="entry name" value="ROK"/>
    <property type="match status" value="1"/>
</dbReference>
<name>A0AA46DY38_9FUSO</name>
<protein>
    <submittedName>
        <fullName evidence="2">N-acetylglucosamine repressor</fullName>
    </submittedName>
</protein>
<dbReference type="Pfam" id="PF13412">
    <property type="entry name" value="HTH_24"/>
    <property type="match status" value="1"/>
</dbReference>
<dbReference type="PANTHER" id="PTHR18964:SF149">
    <property type="entry name" value="BIFUNCTIONAL UDP-N-ACETYLGLUCOSAMINE 2-EPIMERASE_N-ACETYLMANNOSAMINE KINASE"/>
    <property type="match status" value="1"/>
</dbReference>
<dbReference type="InterPro" id="IPR036388">
    <property type="entry name" value="WH-like_DNA-bd_sf"/>
</dbReference>
<comment type="similarity">
    <text evidence="1">Belongs to the ROK (NagC/XylR) family.</text>
</comment>
<accession>A0AA46DY38</accession>
<dbReference type="EMBL" id="SOBG01000005">
    <property type="protein sequence ID" value="TDT69725.1"/>
    <property type="molecule type" value="Genomic_DNA"/>
</dbReference>
<dbReference type="InterPro" id="IPR043129">
    <property type="entry name" value="ATPase_NBD"/>
</dbReference>
<dbReference type="InterPro" id="IPR049874">
    <property type="entry name" value="ROK_cs"/>
</dbReference>
<dbReference type="InterPro" id="IPR036390">
    <property type="entry name" value="WH_DNA-bd_sf"/>
</dbReference>
<dbReference type="RefSeq" id="WP_166667365.1">
    <property type="nucleotide sequence ID" value="NZ_SOBG01000005.1"/>
</dbReference>
<evidence type="ECO:0000256" key="1">
    <source>
        <dbReference type="ARBA" id="ARBA00006479"/>
    </source>
</evidence>
<organism evidence="2 3">
    <name type="scientific">Hypnocyclicus thermotrophus</name>
    <dbReference type="NCBI Taxonomy" id="1627895"/>
    <lineage>
        <taxon>Bacteria</taxon>
        <taxon>Fusobacteriati</taxon>
        <taxon>Fusobacteriota</taxon>
        <taxon>Fusobacteriia</taxon>
        <taxon>Fusobacteriales</taxon>
        <taxon>Fusobacteriaceae</taxon>
        <taxon>Hypnocyclicus</taxon>
    </lineage>
</organism>
<dbReference type="InterPro" id="IPR000600">
    <property type="entry name" value="ROK"/>
</dbReference>
<dbReference type="AlphaFoldDB" id="A0AA46DY38"/>
<sequence>MEKGNFNLIKSININGILEIIRAKGPISRADIAKLTSLTPASISKTTKKLIKIGILEEIGIGQTTGGRPPIMLKLKSKAAYIIGVYMGPNSLDFILADLDGVVITEKSFKLKNHTKDYILRNLILNLKEIINNTEEEIFGIGIAMNGIVDISKGISVFSPHYEWKNIELEKILEKELKLSVIVDNDVRAMARGEGKFGVAKESKNFLVVNISEGIGSALILNGEIYTGGNYSAGEIGHITVEEHSTKRCSCGNYGCLEALASTKAMIENIKYKLMIGEQSKYLKYENIDLDKIIKAAKKGDRLARDLIIENAKYLGKALATVINIVNPNLIVIIGEINKIEGLFYKNVETTIKRYGLTTTLKNLEIKPSILQEKSATIGAVTLILENLFKGKRILSHKV</sequence>
<dbReference type="PANTHER" id="PTHR18964">
    <property type="entry name" value="ROK (REPRESSOR, ORF, KINASE) FAMILY"/>
    <property type="match status" value="1"/>
</dbReference>
<evidence type="ECO:0000313" key="2">
    <source>
        <dbReference type="EMBL" id="TDT69725.1"/>
    </source>
</evidence>
<proteinExistence type="inferred from homology"/>